<dbReference type="PANTHER" id="PTHR20905">
    <property type="entry name" value="N-ACETYLTRANSFERASE-RELATED"/>
    <property type="match status" value="1"/>
</dbReference>
<dbReference type="EnsemblMetazoa" id="PPA31009.1">
    <property type="protein sequence ID" value="PPA31009.1"/>
    <property type="gene ID" value="WBGene00203874"/>
</dbReference>
<accession>A0A8R1YST3</accession>
<evidence type="ECO:0000313" key="1">
    <source>
        <dbReference type="EnsemblMetazoa" id="PPA31009.1"/>
    </source>
</evidence>
<gene>
    <name evidence="1" type="primary">WBGene00203874</name>
</gene>
<reference evidence="2" key="1">
    <citation type="journal article" date="2008" name="Nat. Genet.">
        <title>The Pristionchus pacificus genome provides a unique perspective on nematode lifestyle and parasitism.</title>
        <authorList>
            <person name="Dieterich C."/>
            <person name="Clifton S.W."/>
            <person name="Schuster L.N."/>
            <person name="Chinwalla A."/>
            <person name="Delehaunty K."/>
            <person name="Dinkelacker I."/>
            <person name="Fulton L."/>
            <person name="Fulton R."/>
            <person name="Godfrey J."/>
            <person name="Minx P."/>
            <person name="Mitreva M."/>
            <person name="Roeseler W."/>
            <person name="Tian H."/>
            <person name="Witte H."/>
            <person name="Yang S.P."/>
            <person name="Wilson R.K."/>
            <person name="Sommer R.J."/>
        </authorList>
    </citation>
    <scope>NUCLEOTIDE SEQUENCE [LARGE SCALE GENOMIC DNA]</scope>
    <source>
        <strain evidence="2">PS312</strain>
    </source>
</reference>
<dbReference type="Gene3D" id="3.40.630.30">
    <property type="match status" value="1"/>
</dbReference>
<dbReference type="SUPFAM" id="SSF55729">
    <property type="entry name" value="Acyl-CoA N-acyltransferases (Nat)"/>
    <property type="match status" value="1"/>
</dbReference>
<dbReference type="InterPro" id="IPR016181">
    <property type="entry name" value="Acyl_CoA_acyltransferase"/>
</dbReference>
<proteinExistence type="predicted"/>
<dbReference type="AlphaFoldDB" id="A0A2A6BX29"/>
<protein>
    <submittedName>
        <fullName evidence="1">Uncharacterized protein</fullName>
    </submittedName>
</protein>
<organism evidence="1 2">
    <name type="scientific">Pristionchus pacificus</name>
    <name type="common">Parasitic nematode worm</name>
    <dbReference type="NCBI Taxonomy" id="54126"/>
    <lineage>
        <taxon>Eukaryota</taxon>
        <taxon>Metazoa</taxon>
        <taxon>Ecdysozoa</taxon>
        <taxon>Nematoda</taxon>
        <taxon>Chromadorea</taxon>
        <taxon>Rhabditida</taxon>
        <taxon>Rhabditina</taxon>
        <taxon>Diplogasteromorpha</taxon>
        <taxon>Diplogasteroidea</taxon>
        <taxon>Neodiplogasteridae</taxon>
        <taxon>Pristionchus</taxon>
    </lineage>
</organism>
<keyword evidence="2" id="KW-1185">Reference proteome</keyword>
<dbReference type="GO" id="GO:0008080">
    <property type="term" value="F:N-acetyltransferase activity"/>
    <property type="evidence" value="ECO:0000318"/>
    <property type="project" value="GO_Central"/>
</dbReference>
<dbReference type="PANTHER" id="PTHR20905:SF30">
    <property type="entry name" value="N-ACETYLTRANSFERASE DOMAIN-CONTAINING PROTEIN"/>
    <property type="match status" value="1"/>
</dbReference>
<accession>A0A2A6BX29</accession>
<sequence length="244" mass="28306">MRLPLQIARRFKFAVVDDSEALARRTVAAAKNYTIRPLTAADFPALMDLGEGFVEEDSLLKAVKATFPLYRRSLEHVFEQAIRSQDIVDTSLMVTHKETGRPVGYRLYYPVWRDELRHRPWPKHALNMEERSAQSMQKLFYDKFWELYPDETVTFRGETVYVARAHRQHGLFPVLYEYGLRYDDIVEELNLSSMTVMYEGPKAVRCADGTEVRLPDGPISLMSREMEGALACDVKPHWERMGLI</sequence>
<dbReference type="Proteomes" id="UP000005239">
    <property type="component" value="Unassembled WGS sequence"/>
</dbReference>
<evidence type="ECO:0000313" key="2">
    <source>
        <dbReference type="Proteomes" id="UP000005239"/>
    </source>
</evidence>
<reference evidence="1" key="2">
    <citation type="submission" date="2022-06" db="UniProtKB">
        <authorList>
            <consortium name="EnsemblMetazoa"/>
        </authorList>
    </citation>
    <scope>IDENTIFICATION</scope>
    <source>
        <strain evidence="1">PS312</strain>
    </source>
</reference>
<name>A0A2A6BX29_PRIPA</name>